<feature type="transmembrane region" description="Helical" evidence="16">
    <location>
        <begin position="454"/>
        <end position="477"/>
    </location>
</feature>
<dbReference type="Pfam" id="PF00403">
    <property type="entry name" value="HMA"/>
    <property type="match status" value="2"/>
</dbReference>
<dbReference type="InterPro" id="IPR044492">
    <property type="entry name" value="P_typ_ATPase_HD_dom"/>
</dbReference>
<feature type="transmembrane region" description="Helical" evidence="16">
    <location>
        <begin position="426"/>
        <end position="448"/>
    </location>
</feature>
<keyword evidence="5 16" id="KW-0479">Metal-binding</keyword>
<evidence type="ECO:0000313" key="19">
    <source>
        <dbReference type="Proteomes" id="UP000469346"/>
    </source>
</evidence>
<dbReference type="InterPro" id="IPR023298">
    <property type="entry name" value="ATPase_P-typ_TM_dom_sf"/>
</dbReference>
<feature type="transmembrane region" description="Helical" evidence="16">
    <location>
        <begin position="207"/>
        <end position="230"/>
    </location>
</feature>
<keyword evidence="16" id="KW-1003">Cell membrane</keyword>
<keyword evidence="12 16" id="KW-1133">Transmembrane helix</keyword>
<evidence type="ECO:0000256" key="5">
    <source>
        <dbReference type="ARBA" id="ARBA00022723"/>
    </source>
</evidence>
<dbReference type="Pfam" id="PF00702">
    <property type="entry name" value="Hydrolase"/>
    <property type="match status" value="1"/>
</dbReference>
<evidence type="ECO:0000256" key="1">
    <source>
        <dbReference type="ARBA" id="ARBA00004127"/>
    </source>
</evidence>
<dbReference type="InterPro" id="IPR023214">
    <property type="entry name" value="HAD_sf"/>
</dbReference>
<dbReference type="GO" id="GO:0005886">
    <property type="term" value="C:plasma membrane"/>
    <property type="evidence" value="ECO:0007669"/>
    <property type="project" value="UniProtKB-SubCell"/>
</dbReference>
<evidence type="ECO:0000259" key="17">
    <source>
        <dbReference type="PROSITE" id="PS50846"/>
    </source>
</evidence>
<dbReference type="NCBIfam" id="TIGR01511">
    <property type="entry name" value="ATPase-IB1_Cu"/>
    <property type="match status" value="1"/>
</dbReference>
<evidence type="ECO:0000256" key="9">
    <source>
        <dbReference type="ARBA" id="ARBA00022840"/>
    </source>
</evidence>
<evidence type="ECO:0000313" key="18">
    <source>
        <dbReference type="EMBL" id="NDY42149.1"/>
    </source>
</evidence>
<dbReference type="InterPro" id="IPR023299">
    <property type="entry name" value="ATPase_P-typ_cyto_dom_N"/>
</dbReference>
<dbReference type="Gene3D" id="3.30.70.100">
    <property type="match status" value="2"/>
</dbReference>
<keyword evidence="9 16" id="KW-0067">ATP-binding</keyword>
<keyword evidence="6" id="KW-0677">Repeat</keyword>
<dbReference type="GO" id="GO:0055070">
    <property type="term" value="P:copper ion homeostasis"/>
    <property type="evidence" value="ECO:0007669"/>
    <property type="project" value="TreeGrafter"/>
</dbReference>
<keyword evidence="10" id="KW-0460">Magnesium</keyword>
<dbReference type="InterPro" id="IPR001757">
    <property type="entry name" value="P_typ_ATPase"/>
</dbReference>
<evidence type="ECO:0000256" key="2">
    <source>
        <dbReference type="ARBA" id="ARBA00006024"/>
    </source>
</evidence>
<dbReference type="InterPro" id="IPR027256">
    <property type="entry name" value="P-typ_ATPase_IB"/>
</dbReference>
<protein>
    <submittedName>
        <fullName evidence="18">Copper-translocating P-type ATPase</fullName>
    </submittedName>
</protein>
<dbReference type="SUPFAM" id="SSF81665">
    <property type="entry name" value="Calcium ATPase, transmembrane domain M"/>
    <property type="match status" value="1"/>
</dbReference>
<dbReference type="SUPFAM" id="SSF56784">
    <property type="entry name" value="HAD-like"/>
    <property type="match status" value="1"/>
</dbReference>
<organism evidence="18 19">
    <name type="scientific">Dissulfurirhabdus thermomarina</name>
    <dbReference type="NCBI Taxonomy" id="1765737"/>
    <lineage>
        <taxon>Bacteria</taxon>
        <taxon>Deltaproteobacteria</taxon>
        <taxon>Dissulfurirhabdaceae</taxon>
        <taxon>Dissulfurirhabdus</taxon>
    </lineage>
</organism>
<evidence type="ECO:0000256" key="16">
    <source>
        <dbReference type="RuleBase" id="RU362081"/>
    </source>
</evidence>
<evidence type="ECO:0000256" key="11">
    <source>
        <dbReference type="ARBA" id="ARBA00022967"/>
    </source>
</evidence>
<dbReference type="InterPro" id="IPR036412">
    <property type="entry name" value="HAD-like_sf"/>
</dbReference>
<feature type="transmembrane region" description="Helical" evidence="16">
    <location>
        <begin position="798"/>
        <end position="817"/>
    </location>
</feature>
<dbReference type="FunFam" id="2.70.150.10:FF:000002">
    <property type="entry name" value="Copper-transporting ATPase 1, putative"/>
    <property type="match status" value="1"/>
</dbReference>
<dbReference type="InterPro" id="IPR008250">
    <property type="entry name" value="ATPase_P-typ_transduc_dom_A_sf"/>
</dbReference>
<dbReference type="InterPro" id="IPR006121">
    <property type="entry name" value="HMA_dom"/>
</dbReference>
<comment type="caution">
    <text evidence="18">The sequence shown here is derived from an EMBL/GenBank/DDBJ whole genome shotgun (WGS) entry which is preliminary data.</text>
</comment>
<dbReference type="GO" id="GO:0005507">
    <property type="term" value="F:copper ion binding"/>
    <property type="evidence" value="ECO:0007669"/>
    <property type="project" value="InterPro"/>
</dbReference>
<dbReference type="InterPro" id="IPR006122">
    <property type="entry name" value="HMA_Cu_ion-bd"/>
</dbReference>
<dbReference type="PANTHER" id="PTHR43520">
    <property type="entry name" value="ATP7, ISOFORM B"/>
    <property type="match status" value="1"/>
</dbReference>
<evidence type="ECO:0000256" key="14">
    <source>
        <dbReference type="ARBA" id="ARBA00023065"/>
    </source>
</evidence>
<dbReference type="CDD" id="cd00371">
    <property type="entry name" value="HMA"/>
    <property type="match status" value="2"/>
</dbReference>
<feature type="transmembrane region" description="Helical" evidence="16">
    <location>
        <begin position="770"/>
        <end position="792"/>
    </location>
</feature>
<dbReference type="PRINTS" id="PR00942">
    <property type="entry name" value="CUATPASEI"/>
</dbReference>
<feature type="domain" description="HMA" evidence="17">
    <location>
        <begin position="10"/>
        <end position="76"/>
    </location>
</feature>
<keyword evidence="11" id="KW-1278">Translocase</keyword>
<accession>A0A6N9TM03</accession>
<dbReference type="PRINTS" id="PR00943">
    <property type="entry name" value="CUATPASE"/>
</dbReference>
<feature type="transmembrane region" description="Helical" evidence="16">
    <location>
        <begin position="176"/>
        <end position="195"/>
    </location>
</feature>
<dbReference type="AlphaFoldDB" id="A0A6N9TM03"/>
<keyword evidence="19" id="KW-1185">Reference proteome</keyword>
<feature type="domain" description="HMA" evidence="17">
    <location>
        <begin position="83"/>
        <end position="149"/>
    </location>
</feature>
<evidence type="ECO:0000256" key="15">
    <source>
        <dbReference type="ARBA" id="ARBA00023136"/>
    </source>
</evidence>
<dbReference type="CDD" id="cd02094">
    <property type="entry name" value="P-type_ATPase_Cu-like"/>
    <property type="match status" value="1"/>
</dbReference>
<keyword evidence="15 16" id="KW-0472">Membrane</keyword>
<dbReference type="Gene3D" id="3.40.1110.10">
    <property type="entry name" value="Calcium-transporting ATPase, cytoplasmic domain N"/>
    <property type="match status" value="1"/>
</dbReference>
<dbReference type="GO" id="GO:0043682">
    <property type="term" value="F:P-type divalent copper transporter activity"/>
    <property type="evidence" value="ECO:0007669"/>
    <property type="project" value="TreeGrafter"/>
</dbReference>
<dbReference type="RefSeq" id="WP_163298296.1">
    <property type="nucleotide sequence ID" value="NZ_JAAGRR010000037.1"/>
</dbReference>
<dbReference type="Pfam" id="PF00122">
    <property type="entry name" value="E1-E2_ATPase"/>
    <property type="match status" value="1"/>
</dbReference>
<gene>
    <name evidence="18" type="ORF">G3N55_04725</name>
</gene>
<evidence type="ECO:0000256" key="7">
    <source>
        <dbReference type="ARBA" id="ARBA00022741"/>
    </source>
</evidence>
<dbReference type="FunFam" id="3.30.70.100:FF:000001">
    <property type="entry name" value="ATPase copper transporting beta"/>
    <property type="match status" value="1"/>
</dbReference>
<keyword evidence="8" id="KW-0187">Copper transport</keyword>
<dbReference type="NCBIfam" id="TIGR01525">
    <property type="entry name" value="ATPase-IB_hvy"/>
    <property type="match status" value="1"/>
</dbReference>
<dbReference type="PANTHER" id="PTHR43520:SF8">
    <property type="entry name" value="P-TYPE CU(+) TRANSPORTER"/>
    <property type="match status" value="1"/>
</dbReference>
<reference evidence="18 19" key="1">
    <citation type="submission" date="2020-02" db="EMBL/GenBank/DDBJ databases">
        <title>Comparative genomics of sulfur disproportionating microorganisms.</title>
        <authorList>
            <person name="Ward L.M."/>
            <person name="Bertran E."/>
            <person name="Johnston D.T."/>
        </authorList>
    </citation>
    <scope>NUCLEOTIDE SEQUENCE [LARGE SCALE GENOMIC DNA]</scope>
    <source>
        <strain evidence="18 19">DSM 100025</strain>
    </source>
</reference>
<evidence type="ECO:0000256" key="6">
    <source>
        <dbReference type="ARBA" id="ARBA00022737"/>
    </source>
</evidence>
<dbReference type="EMBL" id="JAAGRR010000037">
    <property type="protein sequence ID" value="NDY42149.1"/>
    <property type="molecule type" value="Genomic_DNA"/>
</dbReference>
<dbReference type="PROSITE" id="PS01229">
    <property type="entry name" value="COF_2"/>
    <property type="match status" value="1"/>
</dbReference>
<feature type="transmembrane region" description="Helical" evidence="16">
    <location>
        <begin position="273"/>
        <end position="292"/>
    </location>
</feature>
<dbReference type="PROSITE" id="PS01047">
    <property type="entry name" value="HMA_1"/>
    <property type="match status" value="2"/>
</dbReference>
<evidence type="ECO:0000256" key="8">
    <source>
        <dbReference type="ARBA" id="ARBA00022796"/>
    </source>
</evidence>
<dbReference type="Gene3D" id="2.70.150.10">
    <property type="entry name" value="Calcium-transporting ATPase, cytoplasmic transduction domain A"/>
    <property type="match status" value="1"/>
</dbReference>
<keyword evidence="4 16" id="KW-0812">Transmembrane</keyword>
<evidence type="ECO:0000256" key="12">
    <source>
        <dbReference type="ARBA" id="ARBA00022989"/>
    </source>
</evidence>
<dbReference type="NCBIfam" id="TIGR00003">
    <property type="entry name" value="copper ion binding protein"/>
    <property type="match status" value="2"/>
</dbReference>
<keyword evidence="14" id="KW-0406">Ion transport</keyword>
<dbReference type="Gene3D" id="3.40.50.1000">
    <property type="entry name" value="HAD superfamily/HAD-like"/>
    <property type="match status" value="1"/>
</dbReference>
<keyword evidence="7 16" id="KW-0547">Nucleotide-binding</keyword>
<comment type="subcellular location">
    <subcellularLocation>
        <location evidence="16">Cell membrane</location>
    </subcellularLocation>
    <subcellularLocation>
        <location evidence="1">Endomembrane system</location>
        <topology evidence="1">Multi-pass membrane protein</topology>
    </subcellularLocation>
</comment>
<keyword evidence="13" id="KW-0186">Copper</keyword>
<evidence type="ECO:0000256" key="10">
    <source>
        <dbReference type="ARBA" id="ARBA00022842"/>
    </source>
</evidence>
<evidence type="ECO:0000256" key="3">
    <source>
        <dbReference type="ARBA" id="ARBA00022448"/>
    </source>
</evidence>
<dbReference type="InterPro" id="IPR036163">
    <property type="entry name" value="HMA_dom_sf"/>
</dbReference>
<dbReference type="PROSITE" id="PS00154">
    <property type="entry name" value="ATPASE_E1_E2"/>
    <property type="match status" value="1"/>
</dbReference>
<dbReference type="GO" id="GO:0005524">
    <property type="term" value="F:ATP binding"/>
    <property type="evidence" value="ECO:0007669"/>
    <property type="project" value="UniProtKB-UniRule"/>
</dbReference>
<evidence type="ECO:0000256" key="13">
    <source>
        <dbReference type="ARBA" id="ARBA00023008"/>
    </source>
</evidence>
<keyword evidence="3" id="KW-0813">Transport</keyword>
<proteinExistence type="inferred from homology"/>
<sequence length="823" mass="85941">MDDAAGKDETRLDLAVTGMGCAACAARIEKALSALAGVRRAAVNLAAERATAWFDPARTSPDDLVRAIREAGYGARPLAPPGRRVTVGIGGMSCAACVVRVERAIARLPGTTDVTVNLAAGRATFSYDPARAGLDDVRRAVEDEGYRFLGLVSAVTDTGESARDEAAHVRRLRDRLLLGAALALPVFLLSMPALFPPARWLPDRARFLLLLVLTAPIQFHVGADFLSGAWKALRHRSADMNSLVALGTLSAFTYSSVVTLFPAPFTRAGLPLHVYFDSAAMIVVFVLLGRYLERRARGRATAAMRRLMELAPKTAVVIRNGEEREIPAGLIVPGDTVVVKPGQRVPVDGVVVGGASAVDESMLTGEAMPVEKAPGDVVIGGTLNLNGVLRYRAEKVGSETVLAQIVRVVQEAQGSKARIQRLADRVAAVFVPAVLAAALVTLAAWLALGPEPRLTNALLAFVSVLVIACPCAMGLATPAAVMVGTGRGAELGILVKDAVAMEKAANLSVCVFDKTGTLTAGRPVVSALVPAEGFDEAGLLRLAAAAERGSEHPLAQAVLAAARRRGIEIPRPSAFEALAGFGVRAALPDGELLAGKQELLEQNGLSTAGLEAAVTPLVDKGHTLVYVAHAGRVAGAVALADELKPEAPAVVRALRELGLRVFMLTGDGRRTAMAISERLELDGFWAGVLPAEKADRVRELQTGGATVAMVGDGVNDAPALVQADVGIALGTGTDIALDAADIGLMRGDLTGVVRAVRLVRATVRVIRQNLFWAFAYNVLAIPLAAGVFYPAWGLRLSPAVAAAAMAMSSVTVVANALRLRRAG</sequence>
<dbReference type="InterPro" id="IPR017969">
    <property type="entry name" value="Heavy-metal-associated_CS"/>
</dbReference>
<dbReference type="GO" id="GO:0016887">
    <property type="term" value="F:ATP hydrolysis activity"/>
    <property type="evidence" value="ECO:0007669"/>
    <property type="project" value="InterPro"/>
</dbReference>
<dbReference type="PROSITE" id="PS50846">
    <property type="entry name" value="HMA_2"/>
    <property type="match status" value="2"/>
</dbReference>
<dbReference type="InterPro" id="IPR059000">
    <property type="entry name" value="ATPase_P-type_domA"/>
</dbReference>
<dbReference type="NCBIfam" id="TIGR01494">
    <property type="entry name" value="ATPase_P-type"/>
    <property type="match status" value="1"/>
</dbReference>
<evidence type="ECO:0000256" key="4">
    <source>
        <dbReference type="ARBA" id="ARBA00022692"/>
    </source>
</evidence>
<dbReference type="SFLD" id="SFLDS00003">
    <property type="entry name" value="Haloacid_Dehalogenase"/>
    <property type="match status" value="1"/>
</dbReference>
<dbReference type="SFLD" id="SFLDG00002">
    <property type="entry name" value="C1.7:_P-type_atpase_like"/>
    <property type="match status" value="1"/>
</dbReference>
<dbReference type="SFLD" id="SFLDF00027">
    <property type="entry name" value="p-type_atpase"/>
    <property type="match status" value="1"/>
</dbReference>
<dbReference type="GO" id="GO:0012505">
    <property type="term" value="C:endomembrane system"/>
    <property type="evidence" value="ECO:0007669"/>
    <property type="project" value="UniProtKB-SubCell"/>
</dbReference>
<comment type="similarity">
    <text evidence="2 16">Belongs to the cation transport ATPase (P-type) (TC 3.A.3) family. Type IB subfamily.</text>
</comment>
<dbReference type="InterPro" id="IPR018303">
    <property type="entry name" value="ATPase_P-typ_P_site"/>
</dbReference>
<dbReference type="FunFam" id="3.30.70.100:FF:000005">
    <property type="entry name" value="Copper-exporting P-type ATPase A"/>
    <property type="match status" value="1"/>
</dbReference>
<name>A0A6N9TM03_DISTH</name>
<dbReference type="SUPFAM" id="SSF55008">
    <property type="entry name" value="HMA, heavy metal-associated domain"/>
    <property type="match status" value="2"/>
</dbReference>
<feature type="transmembrane region" description="Helical" evidence="16">
    <location>
        <begin position="242"/>
        <end position="261"/>
    </location>
</feature>
<dbReference type="SUPFAM" id="SSF81653">
    <property type="entry name" value="Calcium ATPase, transduction domain A"/>
    <property type="match status" value="1"/>
</dbReference>
<dbReference type="Proteomes" id="UP000469346">
    <property type="component" value="Unassembled WGS sequence"/>
</dbReference>
<dbReference type="PRINTS" id="PR00119">
    <property type="entry name" value="CATATPASE"/>
</dbReference>